<keyword evidence="2" id="KW-1185">Reference proteome</keyword>
<name>A0ACB7YCL8_9ERIC</name>
<sequence>MASGKARNNKRSSSTSYTSTVTTVVFIALCVLGVWMLTSNSVIPPQTTSRTTTTDSATSTATDFSSAAQNSHPLDTNKKTSDAFEDNPGQLPDDAIKSDDSAQSKETNGNENPTQLTETNENEKSQMEQENRVAESNNQEPEKESRDESKNDEESALRKPGSVVEENPQGLQGKESVEEQEKQKESENQVSELSSLAQNQQEVERTANDQENNEKQEIQDEMQIKDQQKQEEEHHQQNGQHGIEEGTSHDQIEHDEALPLLSSNKNENQKSQEKPSTRRTKTGSSETQTSKDQHESHSKIDNKKEEKGTQSNPDEPLLGGDSSGIPKESKESKKSWSTQADQSENQKERRKNGPDDQDGSIYGYTWHLCNVTAGTDYIPCLDNEKALKKLRTTRHFEHRERHCPEEAPTCLVPLPEGYKRPIEWPKSRDKIWYHNVPHTKLAEVKGHQNWVKVSGEFLTFPGGGTQFIHGALHYIDFIEEALPDIAWGKRSRVILDVGCGVASFGGFLFERDVLAMSLAPKDEHEAQVQFALERGIPAISAVMGSQRLPFPSRVFDIVHCARCRVPWHIEGGRLLLELNRVLRPGGYFVWSATPVYQTLEEDVEIWKEMSALTKSICWELVTIKKDKLNSVGAAIYHKPTSNECYDQRKQNRPPLCKSDDDPNAAWYVALQSCMHRVPEAEVERGSRWPQNWPQRLQTPPYWLNKSQMGIYGKSAPDDFARDYEHWKRVVSKTYLNGLGITWNNVRNIMDMRAVYGG</sequence>
<protein>
    <submittedName>
        <fullName evidence="1">Uncharacterized protein</fullName>
    </submittedName>
</protein>
<reference evidence="1 2" key="1">
    <citation type="journal article" date="2021" name="Hortic Res">
        <title>High-quality reference genome and annotation aids understanding of berry development for evergreen blueberry (Vaccinium darrowii).</title>
        <authorList>
            <person name="Yu J."/>
            <person name="Hulse-Kemp A.M."/>
            <person name="Babiker E."/>
            <person name="Staton M."/>
        </authorList>
    </citation>
    <scope>NUCLEOTIDE SEQUENCE [LARGE SCALE GENOMIC DNA]</scope>
    <source>
        <strain evidence="2">cv. NJ 8807/NJ 8810</strain>
        <tissue evidence="1">Young leaf</tissue>
    </source>
</reference>
<dbReference type="Proteomes" id="UP000828048">
    <property type="component" value="Chromosome 8"/>
</dbReference>
<comment type="caution">
    <text evidence="1">The sequence shown here is derived from an EMBL/GenBank/DDBJ whole genome shotgun (WGS) entry which is preliminary data.</text>
</comment>
<evidence type="ECO:0000313" key="1">
    <source>
        <dbReference type="EMBL" id="KAH7851290.1"/>
    </source>
</evidence>
<gene>
    <name evidence="1" type="ORF">Vadar_009480</name>
</gene>
<proteinExistence type="predicted"/>
<dbReference type="EMBL" id="CM037158">
    <property type="protein sequence ID" value="KAH7851290.1"/>
    <property type="molecule type" value="Genomic_DNA"/>
</dbReference>
<organism evidence="1 2">
    <name type="scientific">Vaccinium darrowii</name>
    <dbReference type="NCBI Taxonomy" id="229202"/>
    <lineage>
        <taxon>Eukaryota</taxon>
        <taxon>Viridiplantae</taxon>
        <taxon>Streptophyta</taxon>
        <taxon>Embryophyta</taxon>
        <taxon>Tracheophyta</taxon>
        <taxon>Spermatophyta</taxon>
        <taxon>Magnoliopsida</taxon>
        <taxon>eudicotyledons</taxon>
        <taxon>Gunneridae</taxon>
        <taxon>Pentapetalae</taxon>
        <taxon>asterids</taxon>
        <taxon>Ericales</taxon>
        <taxon>Ericaceae</taxon>
        <taxon>Vaccinioideae</taxon>
        <taxon>Vaccinieae</taxon>
        <taxon>Vaccinium</taxon>
    </lineage>
</organism>
<evidence type="ECO:0000313" key="2">
    <source>
        <dbReference type="Proteomes" id="UP000828048"/>
    </source>
</evidence>
<accession>A0ACB7YCL8</accession>